<feature type="region of interest" description="Disordered" evidence="2">
    <location>
        <begin position="1"/>
        <end position="22"/>
    </location>
</feature>
<dbReference type="AlphaFoldDB" id="A0A8H6CC11"/>
<evidence type="ECO:0000313" key="4">
    <source>
        <dbReference type="Proteomes" id="UP000593566"/>
    </source>
</evidence>
<evidence type="ECO:0000256" key="2">
    <source>
        <dbReference type="SAM" id="MobiDB-lite"/>
    </source>
</evidence>
<name>A0A8H6CC11_9LECA</name>
<protein>
    <submittedName>
        <fullName evidence="3">Uncharacterized protein</fullName>
    </submittedName>
</protein>
<proteinExistence type="predicted"/>
<evidence type="ECO:0000313" key="3">
    <source>
        <dbReference type="EMBL" id="KAF6220662.1"/>
    </source>
</evidence>
<accession>A0A8H6CC11</accession>
<gene>
    <name evidence="3" type="ORF">HO133_003095</name>
</gene>
<keyword evidence="4" id="KW-1185">Reference proteome</keyword>
<dbReference type="GeneID" id="59331507"/>
<reference evidence="3 4" key="1">
    <citation type="journal article" date="2020" name="Genomics">
        <title>Complete, high-quality genomes from long-read metagenomic sequencing of two wolf lichen thalli reveals enigmatic genome architecture.</title>
        <authorList>
            <person name="McKenzie S.K."/>
            <person name="Walston R.F."/>
            <person name="Allen J.L."/>
        </authorList>
    </citation>
    <scope>NUCLEOTIDE SEQUENCE [LARGE SCALE GENOMIC DNA]</scope>
    <source>
        <strain evidence="3">WasteWater1</strain>
    </source>
</reference>
<keyword evidence="1" id="KW-0175">Coiled coil</keyword>
<feature type="compositionally biased region" description="Basic and acidic residues" evidence="2">
    <location>
        <begin position="179"/>
        <end position="190"/>
    </location>
</feature>
<feature type="region of interest" description="Disordered" evidence="2">
    <location>
        <begin position="172"/>
        <end position="230"/>
    </location>
</feature>
<organism evidence="3 4">
    <name type="scientific">Letharia lupina</name>
    <dbReference type="NCBI Taxonomy" id="560253"/>
    <lineage>
        <taxon>Eukaryota</taxon>
        <taxon>Fungi</taxon>
        <taxon>Dikarya</taxon>
        <taxon>Ascomycota</taxon>
        <taxon>Pezizomycotina</taxon>
        <taxon>Lecanoromycetes</taxon>
        <taxon>OSLEUM clade</taxon>
        <taxon>Lecanoromycetidae</taxon>
        <taxon>Lecanorales</taxon>
        <taxon>Lecanorineae</taxon>
        <taxon>Parmeliaceae</taxon>
        <taxon>Letharia</taxon>
    </lineage>
</organism>
<dbReference type="RefSeq" id="XP_037150097.1">
    <property type="nucleotide sequence ID" value="XM_037294019.1"/>
</dbReference>
<dbReference type="EMBL" id="JACCJB010000016">
    <property type="protein sequence ID" value="KAF6220662.1"/>
    <property type="molecule type" value="Genomic_DNA"/>
</dbReference>
<comment type="caution">
    <text evidence="3">The sequence shown here is derived from an EMBL/GenBank/DDBJ whole genome shotgun (WGS) entry which is preliminary data.</text>
</comment>
<sequence length="306" mass="34947">MSIKYGTRDISPENNGPMRASMPPPPVAMAASKLRIQTLQEQLKQKDRIIYALEAQKRSRLAFEAEKARQKELAKMNMGWRRHNANPHTPWIYRSGEIRGGTEGNVKTEKAIFVTEYRFAIESVKKINAEAELAEARVQTLRAEQRDAYRKAQELIKVAEELEVKVAREMRVRVAQSSPKEDQDATRSDGDTTDSDGDVNMGEFRTATAPKNGRLVLNPPKRERSLSTENIRPTRLRLSQPKRERSVSVEEIQPTRFRLSQPKRKVGDESSEPVEAFRCTRAEKVRDESHRVRDGRVLKASAKARK</sequence>
<evidence type="ECO:0000256" key="1">
    <source>
        <dbReference type="SAM" id="Coils"/>
    </source>
</evidence>
<feature type="compositionally biased region" description="Basic and acidic residues" evidence="2">
    <location>
        <begin position="1"/>
        <end position="11"/>
    </location>
</feature>
<dbReference type="Proteomes" id="UP000593566">
    <property type="component" value="Unassembled WGS sequence"/>
</dbReference>
<feature type="coiled-coil region" evidence="1">
    <location>
        <begin position="124"/>
        <end position="162"/>
    </location>
</feature>